<name>A0A2H9T943_9ZZZZ</name>
<organism evidence="1">
    <name type="scientific">invertebrate metagenome</name>
    <dbReference type="NCBI Taxonomy" id="1711999"/>
    <lineage>
        <taxon>unclassified sequences</taxon>
        <taxon>metagenomes</taxon>
        <taxon>organismal metagenomes</taxon>
    </lineage>
</organism>
<evidence type="ECO:0000313" key="1">
    <source>
        <dbReference type="EMBL" id="PJE79771.1"/>
    </source>
</evidence>
<dbReference type="AlphaFoldDB" id="A0A2H9T943"/>
<gene>
    <name evidence="1" type="ORF">CI610_01236</name>
</gene>
<proteinExistence type="predicted"/>
<dbReference type="EMBL" id="NSIT01000048">
    <property type="protein sequence ID" value="PJE79771.1"/>
    <property type="molecule type" value="Genomic_DNA"/>
</dbReference>
<protein>
    <submittedName>
        <fullName evidence="1">Uncharacterized protein</fullName>
    </submittedName>
</protein>
<accession>A0A2H9T943</accession>
<comment type="caution">
    <text evidence="1">The sequence shown here is derived from an EMBL/GenBank/DDBJ whole genome shotgun (WGS) entry which is preliminary data.</text>
</comment>
<sequence>MARAKMAEWELDEPLMDMSPVSWSAGILPSILAVSSSATRIVCSG</sequence>
<reference evidence="1" key="1">
    <citation type="journal article" date="2017" name="Appl. Environ. Microbiol.">
        <title>Molecular characterization of an Endozoicomonas-like organism causing infection in king scallop Pecten maximus L.</title>
        <authorList>
            <person name="Cano I."/>
            <person name="van Aerle R."/>
            <person name="Ross S."/>
            <person name="Verner-Jeffreys D.W."/>
            <person name="Paley R.K."/>
            <person name="Rimmer G."/>
            <person name="Ryder D."/>
            <person name="Hooper P."/>
            <person name="Stone D."/>
            <person name="Feist S.W."/>
        </authorList>
    </citation>
    <scope>NUCLEOTIDE SEQUENCE</scope>
</reference>